<evidence type="ECO:0000313" key="1">
    <source>
        <dbReference type="EMBL" id="MFB9071893.1"/>
    </source>
</evidence>
<comment type="caution">
    <text evidence="1">The sequence shown here is derived from an EMBL/GenBank/DDBJ whole genome shotgun (WGS) entry which is preliminary data.</text>
</comment>
<keyword evidence="2" id="KW-1185">Reference proteome</keyword>
<reference evidence="1 2" key="1">
    <citation type="submission" date="2024-09" db="EMBL/GenBank/DDBJ databases">
        <authorList>
            <person name="Sun Q."/>
            <person name="Mori K."/>
        </authorList>
    </citation>
    <scope>NUCLEOTIDE SEQUENCE [LARGE SCALE GENOMIC DNA]</scope>
    <source>
        <strain evidence="1 2">CCM 7609</strain>
    </source>
</reference>
<accession>A0ABV5G076</accession>
<organism evidence="1 2">
    <name type="scientific">Citricoccus parietis</name>
    <dbReference type="NCBI Taxonomy" id="592307"/>
    <lineage>
        <taxon>Bacteria</taxon>
        <taxon>Bacillati</taxon>
        <taxon>Actinomycetota</taxon>
        <taxon>Actinomycetes</taxon>
        <taxon>Micrococcales</taxon>
        <taxon>Micrococcaceae</taxon>
        <taxon>Citricoccus</taxon>
    </lineage>
</organism>
<sequence>MPVPRSEPLPGGLGIRHGLLNVLRLGLQVRGRIAERVPRGLDRRVGLQCGKGHGLRITPRPRVR</sequence>
<gene>
    <name evidence="1" type="ORF">ACFFX0_12045</name>
</gene>
<dbReference type="Proteomes" id="UP001589575">
    <property type="component" value="Unassembled WGS sequence"/>
</dbReference>
<dbReference type="EMBL" id="JBHMFI010000001">
    <property type="protein sequence ID" value="MFB9071893.1"/>
    <property type="molecule type" value="Genomic_DNA"/>
</dbReference>
<name>A0ABV5G076_9MICC</name>
<evidence type="ECO:0000313" key="2">
    <source>
        <dbReference type="Proteomes" id="UP001589575"/>
    </source>
</evidence>
<protein>
    <submittedName>
        <fullName evidence="1">Uncharacterized protein</fullName>
    </submittedName>
</protein>
<proteinExistence type="predicted"/>